<sequence>MTTPKVYTFLVFPTGMNGPGQVGLKNQQVQGVLVGFPDRPDRSWSGRSGKPASSSVLTDFPDRPDRSRSCRSGKPATALALALVW</sequence>
<protein>
    <submittedName>
        <fullName evidence="2">Uncharacterized protein</fullName>
    </submittedName>
</protein>
<reference evidence="2" key="1">
    <citation type="submission" date="2023-07" db="EMBL/GenBank/DDBJ databases">
        <title>draft genome sequence of fig (Ficus carica).</title>
        <authorList>
            <person name="Takahashi T."/>
            <person name="Nishimura K."/>
        </authorList>
    </citation>
    <scope>NUCLEOTIDE SEQUENCE</scope>
</reference>
<feature type="region of interest" description="Disordered" evidence="1">
    <location>
        <begin position="36"/>
        <end position="72"/>
    </location>
</feature>
<evidence type="ECO:0000256" key="1">
    <source>
        <dbReference type="SAM" id="MobiDB-lite"/>
    </source>
</evidence>
<evidence type="ECO:0000313" key="3">
    <source>
        <dbReference type="Proteomes" id="UP001187192"/>
    </source>
</evidence>
<comment type="caution">
    <text evidence="2">The sequence shown here is derived from an EMBL/GenBank/DDBJ whole genome shotgun (WGS) entry which is preliminary data.</text>
</comment>
<proteinExistence type="predicted"/>
<gene>
    <name evidence="2" type="ORF">TIFTF001_027854</name>
</gene>
<accession>A0AA88DP64</accession>
<dbReference type="Proteomes" id="UP001187192">
    <property type="component" value="Unassembled WGS sequence"/>
</dbReference>
<keyword evidence="3" id="KW-1185">Reference proteome</keyword>
<dbReference type="EMBL" id="BTGU01000080">
    <property type="protein sequence ID" value="GMN58750.1"/>
    <property type="molecule type" value="Genomic_DNA"/>
</dbReference>
<name>A0AA88DP64_FICCA</name>
<dbReference type="AlphaFoldDB" id="A0AA88DP64"/>
<evidence type="ECO:0000313" key="2">
    <source>
        <dbReference type="EMBL" id="GMN58750.1"/>
    </source>
</evidence>
<organism evidence="2 3">
    <name type="scientific">Ficus carica</name>
    <name type="common">Common fig</name>
    <dbReference type="NCBI Taxonomy" id="3494"/>
    <lineage>
        <taxon>Eukaryota</taxon>
        <taxon>Viridiplantae</taxon>
        <taxon>Streptophyta</taxon>
        <taxon>Embryophyta</taxon>
        <taxon>Tracheophyta</taxon>
        <taxon>Spermatophyta</taxon>
        <taxon>Magnoliopsida</taxon>
        <taxon>eudicotyledons</taxon>
        <taxon>Gunneridae</taxon>
        <taxon>Pentapetalae</taxon>
        <taxon>rosids</taxon>
        <taxon>fabids</taxon>
        <taxon>Rosales</taxon>
        <taxon>Moraceae</taxon>
        <taxon>Ficeae</taxon>
        <taxon>Ficus</taxon>
    </lineage>
</organism>